<dbReference type="Proteomes" id="UP000541558">
    <property type="component" value="Unassembled WGS sequence"/>
</dbReference>
<proteinExistence type="predicted"/>
<dbReference type="AlphaFoldDB" id="A0A8H5FEK4"/>
<comment type="caution">
    <text evidence="2">The sequence shown here is derived from an EMBL/GenBank/DDBJ whole genome shotgun (WGS) entry which is preliminary data.</text>
</comment>
<feature type="region of interest" description="Disordered" evidence="1">
    <location>
        <begin position="1"/>
        <end position="36"/>
    </location>
</feature>
<evidence type="ECO:0000256" key="1">
    <source>
        <dbReference type="SAM" id="MobiDB-lite"/>
    </source>
</evidence>
<sequence length="286" mass="31597">MASSSSLRRDMSYRKPVPKYQPSPPPSPLPAPQLPPVDLELLQVTDHFLSLPLSWSPSQEPRPLPREPRAELLVPTMIPQEHPFSERRATTAMSHRGVSPMNSGSPDSSMSEDGEGLQDPQTTPDRKRRRLHREYRPPTPPLPAQHKRRRLTVTAFPEEGIAMSESACPSRDTSRMHGGSIRPTPSFVTEKTFVSLGAAPTMNSNHGSSGWSGGLTTFVSESDPRLSVHPYSLPLYNGPRARKSSSFSELEFDKTEYQAPTTISSRVSGALTSFRAGLKSFLMFCC</sequence>
<dbReference type="OrthoDB" id="2952478at2759"/>
<feature type="region of interest" description="Disordered" evidence="1">
    <location>
        <begin position="76"/>
        <end position="149"/>
    </location>
</feature>
<protein>
    <submittedName>
        <fullName evidence="2">Uncharacterized protein</fullName>
    </submittedName>
</protein>
<feature type="region of interest" description="Disordered" evidence="1">
    <location>
        <begin position="52"/>
        <end position="71"/>
    </location>
</feature>
<accession>A0A8H5FEK4</accession>
<organism evidence="2 3">
    <name type="scientific">Ephemerocybe angulata</name>
    <dbReference type="NCBI Taxonomy" id="980116"/>
    <lineage>
        <taxon>Eukaryota</taxon>
        <taxon>Fungi</taxon>
        <taxon>Dikarya</taxon>
        <taxon>Basidiomycota</taxon>
        <taxon>Agaricomycotina</taxon>
        <taxon>Agaricomycetes</taxon>
        <taxon>Agaricomycetidae</taxon>
        <taxon>Agaricales</taxon>
        <taxon>Agaricineae</taxon>
        <taxon>Psathyrellaceae</taxon>
        <taxon>Ephemerocybe</taxon>
    </lineage>
</organism>
<gene>
    <name evidence="2" type="ORF">D9611_002447</name>
</gene>
<evidence type="ECO:0000313" key="2">
    <source>
        <dbReference type="EMBL" id="KAF5333687.1"/>
    </source>
</evidence>
<evidence type="ECO:0000313" key="3">
    <source>
        <dbReference type="Proteomes" id="UP000541558"/>
    </source>
</evidence>
<name>A0A8H5FEK4_9AGAR</name>
<dbReference type="EMBL" id="JAACJK010000109">
    <property type="protein sequence ID" value="KAF5333687.1"/>
    <property type="molecule type" value="Genomic_DNA"/>
</dbReference>
<feature type="compositionally biased region" description="Pro residues" evidence="1">
    <location>
        <begin position="19"/>
        <end position="35"/>
    </location>
</feature>
<reference evidence="2 3" key="1">
    <citation type="journal article" date="2020" name="ISME J.">
        <title>Uncovering the hidden diversity of litter-decomposition mechanisms in mushroom-forming fungi.</title>
        <authorList>
            <person name="Floudas D."/>
            <person name="Bentzer J."/>
            <person name="Ahren D."/>
            <person name="Johansson T."/>
            <person name="Persson P."/>
            <person name="Tunlid A."/>
        </authorList>
    </citation>
    <scope>NUCLEOTIDE SEQUENCE [LARGE SCALE GENOMIC DNA]</scope>
    <source>
        <strain evidence="2 3">CBS 175.51</strain>
    </source>
</reference>
<feature type="compositionally biased region" description="Polar residues" evidence="1">
    <location>
        <begin position="100"/>
        <end position="109"/>
    </location>
</feature>
<keyword evidence="3" id="KW-1185">Reference proteome</keyword>